<dbReference type="EMBL" id="AGJK01000062">
    <property type="protein sequence ID" value="EHP92446.1"/>
    <property type="molecule type" value="Genomic_DNA"/>
</dbReference>
<keyword evidence="1" id="KW-0812">Transmembrane</keyword>
<protein>
    <submittedName>
        <fullName evidence="2">Uncharacterized protein</fullName>
    </submittedName>
</protein>
<proteinExistence type="predicted"/>
<gene>
    <name evidence="2" type="ORF">MetexDRAFT_2679</name>
</gene>
<organism evidence="2 3">
    <name type="scientific">Methylorubrum extorquens DSM 13060</name>
    <dbReference type="NCBI Taxonomy" id="882800"/>
    <lineage>
        <taxon>Bacteria</taxon>
        <taxon>Pseudomonadati</taxon>
        <taxon>Pseudomonadota</taxon>
        <taxon>Alphaproteobacteria</taxon>
        <taxon>Hyphomicrobiales</taxon>
        <taxon>Methylobacteriaceae</taxon>
        <taxon>Methylorubrum</taxon>
    </lineage>
</organism>
<accession>H1KJ67</accession>
<sequence>MDGLGLMGVSEEGLLHWDGKPVEVRRRLDLSKGERFFAIFVGAFTIVGSIGAAAQGWAAGHQWMCQAQIVSKWCPPPSAGR</sequence>
<evidence type="ECO:0000313" key="3">
    <source>
        <dbReference type="Proteomes" id="UP000004382"/>
    </source>
</evidence>
<feature type="transmembrane region" description="Helical" evidence="1">
    <location>
        <begin position="36"/>
        <end position="58"/>
    </location>
</feature>
<dbReference type="Proteomes" id="UP000004382">
    <property type="component" value="Unassembled WGS sequence"/>
</dbReference>
<comment type="caution">
    <text evidence="2">The sequence shown here is derived from an EMBL/GenBank/DDBJ whole genome shotgun (WGS) entry which is preliminary data.</text>
</comment>
<keyword evidence="1" id="KW-0472">Membrane</keyword>
<name>H1KJ67_METEX</name>
<evidence type="ECO:0000313" key="2">
    <source>
        <dbReference type="EMBL" id="EHP92446.1"/>
    </source>
</evidence>
<dbReference type="AlphaFoldDB" id="H1KJ67"/>
<dbReference type="PATRIC" id="fig|882800.3.peg.2633"/>
<reference evidence="2 3" key="1">
    <citation type="submission" date="2011-09" db="EMBL/GenBank/DDBJ databases">
        <title>The draft genome of Methylobacterium extorquens DSM 13060.</title>
        <authorList>
            <consortium name="US DOE Joint Genome Institute (JGI-PGF)"/>
            <person name="Lucas S."/>
            <person name="Han J."/>
            <person name="Lapidus A."/>
            <person name="Cheng J.-F."/>
            <person name="Goodwin L."/>
            <person name="Pitluck S."/>
            <person name="Peters L."/>
            <person name="Land M.L."/>
            <person name="Hauser L."/>
            <person name="Koskimaki J."/>
            <person name="Halonen O."/>
            <person name="Pirttila A."/>
            <person name="Frank C."/>
            <person name="Woyke T.J."/>
        </authorList>
    </citation>
    <scope>NUCLEOTIDE SEQUENCE [LARGE SCALE GENOMIC DNA]</scope>
    <source>
        <strain evidence="2 3">DSM 13060</strain>
    </source>
</reference>
<keyword evidence="1" id="KW-1133">Transmembrane helix</keyword>
<evidence type="ECO:0000256" key="1">
    <source>
        <dbReference type="SAM" id="Phobius"/>
    </source>
</evidence>